<accession>A0ABQ4X1M2</accession>
<sequence length="222" mass="24887">MSAHYSKTTFASGEQVKVFGNDTGYTIQSVQHKPGLGHPNTVEFTYSDESDEDEPLEIDKSEIDQLVRESSDAFLMGDEELKLYSYEDHFHEELKSIHPLSVHSTPSSDPIVASPSPSLTPFWDSDSLLEETDAFLALDSIPPDIDNRIYDSEGDILFLEKLIKDKPSEAKKSEIDPLMREPSDTFLIGDKEIKFNPLKDIDEPVPIPKISKKPLDSLDSIS</sequence>
<evidence type="ECO:0000313" key="3">
    <source>
        <dbReference type="Proteomes" id="UP001151760"/>
    </source>
</evidence>
<name>A0ABQ4X1M2_9ASTR</name>
<evidence type="ECO:0000313" key="2">
    <source>
        <dbReference type="EMBL" id="GJS58925.1"/>
    </source>
</evidence>
<gene>
    <name evidence="2" type="ORF">Tco_0653709</name>
</gene>
<dbReference type="EMBL" id="BQNB010009113">
    <property type="protein sequence ID" value="GJS58925.1"/>
    <property type="molecule type" value="Genomic_DNA"/>
</dbReference>
<comment type="caution">
    <text evidence="2">The sequence shown here is derived from an EMBL/GenBank/DDBJ whole genome shotgun (WGS) entry which is preliminary data.</text>
</comment>
<dbReference type="Proteomes" id="UP001151760">
    <property type="component" value="Unassembled WGS sequence"/>
</dbReference>
<evidence type="ECO:0000256" key="1">
    <source>
        <dbReference type="SAM" id="MobiDB-lite"/>
    </source>
</evidence>
<reference evidence="2" key="1">
    <citation type="journal article" date="2022" name="Int. J. Mol. Sci.">
        <title>Draft Genome of Tanacetum Coccineum: Genomic Comparison of Closely Related Tanacetum-Family Plants.</title>
        <authorList>
            <person name="Yamashiro T."/>
            <person name="Shiraishi A."/>
            <person name="Nakayama K."/>
            <person name="Satake H."/>
        </authorList>
    </citation>
    <scope>NUCLEOTIDE SEQUENCE</scope>
</reference>
<feature type="region of interest" description="Disordered" evidence="1">
    <location>
        <begin position="201"/>
        <end position="222"/>
    </location>
</feature>
<keyword evidence="3" id="KW-1185">Reference proteome</keyword>
<protein>
    <recommendedName>
        <fullName evidence="4">Reverse transcriptase domain-containing protein</fullName>
    </recommendedName>
</protein>
<evidence type="ECO:0008006" key="4">
    <source>
        <dbReference type="Google" id="ProtNLM"/>
    </source>
</evidence>
<reference evidence="2" key="2">
    <citation type="submission" date="2022-01" db="EMBL/GenBank/DDBJ databases">
        <authorList>
            <person name="Yamashiro T."/>
            <person name="Shiraishi A."/>
            <person name="Satake H."/>
            <person name="Nakayama K."/>
        </authorList>
    </citation>
    <scope>NUCLEOTIDE SEQUENCE</scope>
</reference>
<organism evidence="2 3">
    <name type="scientific">Tanacetum coccineum</name>
    <dbReference type="NCBI Taxonomy" id="301880"/>
    <lineage>
        <taxon>Eukaryota</taxon>
        <taxon>Viridiplantae</taxon>
        <taxon>Streptophyta</taxon>
        <taxon>Embryophyta</taxon>
        <taxon>Tracheophyta</taxon>
        <taxon>Spermatophyta</taxon>
        <taxon>Magnoliopsida</taxon>
        <taxon>eudicotyledons</taxon>
        <taxon>Gunneridae</taxon>
        <taxon>Pentapetalae</taxon>
        <taxon>asterids</taxon>
        <taxon>campanulids</taxon>
        <taxon>Asterales</taxon>
        <taxon>Asteraceae</taxon>
        <taxon>Asteroideae</taxon>
        <taxon>Anthemideae</taxon>
        <taxon>Anthemidinae</taxon>
        <taxon>Tanacetum</taxon>
    </lineage>
</organism>
<proteinExistence type="predicted"/>